<keyword evidence="3" id="KW-1185">Reference proteome</keyword>
<feature type="region of interest" description="Disordered" evidence="1">
    <location>
        <begin position="30"/>
        <end position="54"/>
    </location>
</feature>
<sequence length="148" mass="16135">MPTLFIDDSSSAEIILRGLRYDGITEISWEESREPGEPRGIGGGERLGETRGSHKASGSLKMLLRSWEQFRAALPKDGFGEIPFQVVANVQEGDAPMLTYTFVDVRVTKASATITGDSSDALQKEVDISMQRVVHPGGATLVKQRRTA</sequence>
<protein>
    <recommendedName>
        <fullName evidence="4">Type VI secretion system tube protein Hcp</fullName>
    </recommendedName>
</protein>
<reference evidence="2 3" key="1">
    <citation type="submission" date="2021-12" db="EMBL/GenBank/DDBJ databases">
        <title>Discovery of the Pendulisporaceae a myxobacterial family with distinct sporulation behavior and unique specialized metabolism.</title>
        <authorList>
            <person name="Garcia R."/>
            <person name="Popoff A."/>
            <person name="Bader C.D."/>
            <person name="Loehr J."/>
            <person name="Walesch S."/>
            <person name="Walt C."/>
            <person name="Boldt J."/>
            <person name="Bunk B."/>
            <person name="Haeckl F.J.F.P.J."/>
            <person name="Gunesch A.P."/>
            <person name="Birkelbach J."/>
            <person name="Nuebel U."/>
            <person name="Pietschmann T."/>
            <person name="Bach T."/>
            <person name="Mueller R."/>
        </authorList>
    </citation>
    <scope>NUCLEOTIDE SEQUENCE [LARGE SCALE GENOMIC DNA]</scope>
    <source>
        <strain evidence="2 3">MSr12523</strain>
    </source>
</reference>
<proteinExistence type="predicted"/>
<evidence type="ECO:0000313" key="2">
    <source>
        <dbReference type="EMBL" id="WXA94576.1"/>
    </source>
</evidence>
<evidence type="ECO:0000256" key="1">
    <source>
        <dbReference type="SAM" id="MobiDB-lite"/>
    </source>
</evidence>
<name>A0ABZ2K7B3_9BACT</name>
<evidence type="ECO:0000313" key="3">
    <source>
        <dbReference type="Proteomes" id="UP001379533"/>
    </source>
</evidence>
<dbReference type="EMBL" id="CP089982">
    <property type="protein sequence ID" value="WXA94576.1"/>
    <property type="molecule type" value="Genomic_DNA"/>
</dbReference>
<dbReference type="Proteomes" id="UP001379533">
    <property type="component" value="Chromosome"/>
</dbReference>
<gene>
    <name evidence="2" type="ORF">LZC95_50190</name>
</gene>
<dbReference type="RefSeq" id="WP_394845186.1">
    <property type="nucleotide sequence ID" value="NZ_CP089982.1"/>
</dbReference>
<accession>A0ABZ2K7B3</accession>
<organism evidence="2 3">
    <name type="scientific">Pendulispora brunnea</name>
    <dbReference type="NCBI Taxonomy" id="2905690"/>
    <lineage>
        <taxon>Bacteria</taxon>
        <taxon>Pseudomonadati</taxon>
        <taxon>Myxococcota</taxon>
        <taxon>Myxococcia</taxon>
        <taxon>Myxococcales</taxon>
        <taxon>Sorangiineae</taxon>
        <taxon>Pendulisporaceae</taxon>
        <taxon>Pendulispora</taxon>
    </lineage>
</organism>
<evidence type="ECO:0008006" key="4">
    <source>
        <dbReference type="Google" id="ProtNLM"/>
    </source>
</evidence>